<dbReference type="RefSeq" id="WP_101332633.1">
    <property type="nucleotide sequence ID" value="NZ_PJNH01000004.1"/>
</dbReference>
<name>A0A2I0QRD1_9BACI</name>
<dbReference type="PROSITE" id="PS50801">
    <property type="entry name" value="STAS"/>
    <property type="match status" value="1"/>
</dbReference>
<evidence type="ECO:0000313" key="3">
    <source>
        <dbReference type="Proteomes" id="UP000243524"/>
    </source>
</evidence>
<dbReference type="PANTHER" id="PTHR33745:SF8">
    <property type="entry name" value="BLUE-LIGHT PHOTORECEPTOR"/>
    <property type="match status" value="1"/>
</dbReference>
<accession>A0A2I0QRD1</accession>
<dbReference type="Proteomes" id="UP000243524">
    <property type="component" value="Unassembled WGS sequence"/>
</dbReference>
<evidence type="ECO:0000313" key="2">
    <source>
        <dbReference type="EMBL" id="PKR76883.1"/>
    </source>
</evidence>
<dbReference type="PANTHER" id="PTHR33745">
    <property type="entry name" value="RSBT ANTAGONIST PROTEIN RSBS-RELATED"/>
    <property type="match status" value="1"/>
</dbReference>
<dbReference type="AlphaFoldDB" id="A0A2I0QRD1"/>
<proteinExistence type="predicted"/>
<dbReference type="InterPro" id="IPR051932">
    <property type="entry name" value="Bact_StressResp_Reg"/>
</dbReference>
<dbReference type="Gene3D" id="3.30.750.24">
    <property type="entry name" value="STAS domain"/>
    <property type="match status" value="1"/>
</dbReference>
<dbReference type="InterPro" id="IPR036513">
    <property type="entry name" value="STAS_dom_sf"/>
</dbReference>
<evidence type="ECO:0000259" key="1">
    <source>
        <dbReference type="PROSITE" id="PS50801"/>
    </source>
</evidence>
<dbReference type="Pfam" id="PF01740">
    <property type="entry name" value="STAS"/>
    <property type="match status" value="1"/>
</dbReference>
<dbReference type="EMBL" id="PJNH01000004">
    <property type="protein sequence ID" value="PKR76883.1"/>
    <property type="molecule type" value="Genomic_DNA"/>
</dbReference>
<sequence>MKINLTIVGKTITKNRSSITDKILYSLDSQPKKLFYEASNDRSLMEGLIHTIGGRLEYGDRYYSFSRIQDIGREAGSESLHNEEMLHLTFTIITYVSEHIWNMLETSEVKELLTKEDIMYVHKEIETTILQLMIGYVNSFIKLYKKASEEADNEVNELSVPIIKIDDHIGVCPVIGKLSSNRAAVLMDQTLRKAAIEEYEYLILDLSGLVVVDNLVAKYLFDTVYSMELIGIKVIFTGVRAQLAMASVNLEFDLAKQKTYSNVKQALKSLNTTQK</sequence>
<dbReference type="CDD" id="cd07041">
    <property type="entry name" value="STAS_RsbR_RsbS_like"/>
    <property type="match status" value="1"/>
</dbReference>
<comment type="caution">
    <text evidence="2">The sequence shown here is derived from an EMBL/GenBank/DDBJ whole genome shotgun (WGS) entry which is preliminary data.</text>
</comment>
<reference evidence="2 3" key="1">
    <citation type="submission" date="2017-06" db="EMBL/GenBank/DDBJ databases">
        <title>the draft geome sequence of Illustriluteabacillus marina B3227.</title>
        <authorList>
            <person name="He R.-H."/>
            <person name="Du Z.-J."/>
        </authorList>
    </citation>
    <scope>NUCLEOTIDE SEQUENCE [LARGE SCALE GENOMIC DNA]</scope>
    <source>
        <strain evidence="2 3">B3227</strain>
    </source>
</reference>
<dbReference type="InterPro" id="IPR002645">
    <property type="entry name" value="STAS_dom"/>
</dbReference>
<feature type="domain" description="STAS" evidence="1">
    <location>
        <begin position="159"/>
        <end position="270"/>
    </location>
</feature>
<dbReference type="OrthoDB" id="2677458at2"/>
<protein>
    <recommendedName>
        <fullName evidence="1">STAS domain-containing protein</fullName>
    </recommendedName>
</protein>
<dbReference type="SUPFAM" id="SSF52091">
    <property type="entry name" value="SpoIIaa-like"/>
    <property type="match status" value="1"/>
</dbReference>
<keyword evidence="3" id="KW-1185">Reference proteome</keyword>
<organism evidence="2 3">
    <name type="scientific">Halalkalibacillus sediminis</name>
    <dbReference type="NCBI Taxonomy" id="2018042"/>
    <lineage>
        <taxon>Bacteria</taxon>
        <taxon>Bacillati</taxon>
        <taxon>Bacillota</taxon>
        <taxon>Bacilli</taxon>
        <taxon>Bacillales</taxon>
        <taxon>Bacillaceae</taxon>
        <taxon>Halalkalibacillus</taxon>
    </lineage>
</organism>
<gene>
    <name evidence="2" type="ORF">CEY16_13820</name>
</gene>